<dbReference type="RefSeq" id="WP_273676520.1">
    <property type="nucleotide sequence ID" value="NZ_JAQQXQ010000002.1"/>
</dbReference>
<comment type="caution">
    <text evidence="2">The sequence shown here is derived from an EMBL/GenBank/DDBJ whole genome shotgun (WGS) entry which is preliminary data.</text>
</comment>
<gene>
    <name evidence="2" type="ORF">OIK40_04390</name>
</gene>
<keyword evidence="1" id="KW-1133">Transmembrane helix</keyword>
<evidence type="ECO:0000256" key="1">
    <source>
        <dbReference type="SAM" id="Phobius"/>
    </source>
</evidence>
<evidence type="ECO:0000313" key="3">
    <source>
        <dbReference type="Proteomes" id="UP001216558"/>
    </source>
</evidence>
<accession>A0ABT5JMA2</accession>
<name>A0ABT5JMA2_9SPHN</name>
<feature type="transmembrane region" description="Helical" evidence="1">
    <location>
        <begin position="567"/>
        <end position="589"/>
    </location>
</feature>
<keyword evidence="3" id="KW-1185">Reference proteome</keyword>
<reference evidence="2 3" key="1">
    <citation type="submission" date="2022-10" db="EMBL/GenBank/DDBJ databases">
        <title>Erythrobacter sp. sf7 Genome sequencing.</title>
        <authorList>
            <person name="Park S."/>
        </authorList>
    </citation>
    <scope>NUCLEOTIDE SEQUENCE [LARGE SCALE GENOMIC DNA]</scope>
    <source>
        <strain evidence="3">sf7</strain>
    </source>
</reference>
<dbReference type="Proteomes" id="UP001216558">
    <property type="component" value="Unassembled WGS sequence"/>
</dbReference>
<keyword evidence="1" id="KW-0812">Transmembrane</keyword>
<dbReference type="EMBL" id="JAQQXQ010000002">
    <property type="protein sequence ID" value="MDC8753878.1"/>
    <property type="molecule type" value="Genomic_DNA"/>
</dbReference>
<feature type="transmembrane region" description="Helical" evidence="1">
    <location>
        <begin position="400"/>
        <end position="419"/>
    </location>
</feature>
<keyword evidence="1" id="KW-0472">Membrane</keyword>
<organism evidence="2 3">
    <name type="scientific">Erythrobacter fulvus</name>
    <dbReference type="NCBI Taxonomy" id="2987523"/>
    <lineage>
        <taxon>Bacteria</taxon>
        <taxon>Pseudomonadati</taxon>
        <taxon>Pseudomonadota</taxon>
        <taxon>Alphaproteobacteria</taxon>
        <taxon>Sphingomonadales</taxon>
        <taxon>Erythrobacteraceae</taxon>
        <taxon>Erythrobacter/Porphyrobacter group</taxon>
        <taxon>Erythrobacter</taxon>
    </lineage>
</organism>
<feature type="transmembrane region" description="Helical" evidence="1">
    <location>
        <begin position="529"/>
        <end position="547"/>
    </location>
</feature>
<proteinExistence type="predicted"/>
<protein>
    <recommendedName>
        <fullName evidence="4">SMODS and SLOG-associating 2TM effector domain-containing protein</fullName>
    </recommendedName>
</protein>
<evidence type="ECO:0000313" key="2">
    <source>
        <dbReference type="EMBL" id="MDC8753878.1"/>
    </source>
</evidence>
<sequence>MPPLPSPSPEATWQPRLALGITGHRATNSSYSAHVEAIAAALAELFARIDAIVTGLPETHAAVRLHSLLVDGTDQVAAELALACGWELAVPLPFGADLNLAINAHPATVADAAALCRGQAASDPAVEARAAAIRAVTSRAEMFELADRDAQIERLWMASLADPEDRIAARAFEAMASDNVALAGRVMIERTDLVIAVWDGKVANLPGGTGHTVATALTMGTPVLLVDPVTPQAWSILTRPEELGHIGMRAADAQADTARLEATIHAAVVAKGWHPQRLAGERWHDRSSRIFGLYRLIERVFGDGKLLPASSRVAYEAPEAIATGSAAEMLAAVAAAPGGDPQLAARLRDELLPMFARADGIAGRLSDAYRSGMCINFVLAALAVIIGLAFYPLGMTHAKWLFASVELLLLAGILALTLAGSRRGWHRRWFELRRVAEYLRHAPGLLLLGVSRPTGRWPRKGGGGNAAEWPEHFARHTLREVGLPRVRVTRAYLRACLDGVVRPHVAAQRAYHEGKAIRLERVHHRLDRLAGTCFALAVVSVLAYLLLKLATVAGIAPKSLSDALSPVFTLLGVAFPTLGANIAGIRYFGDFERFGAISRAAAERLGEVETRIGLLLSGAESGLSYQAAADLVHAVDEAVVDEIESWQAVFGAKHLALPA</sequence>
<evidence type="ECO:0008006" key="4">
    <source>
        <dbReference type="Google" id="ProtNLM"/>
    </source>
</evidence>
<feature type="transmembrane region" description="Helical" evidence="1">
    <location>
        <begin position="374"/>
        <end position="394"/>
    </location>
</feature>